<accession>A0A3S2Z970</accession>
<dbReference type="SUPFAM" id="SSF58104">
    <property type="entry name" value="Methyl-accepting chemotaxis protein (MCP) signaling domain"/>
    <property type="match status" value="1"/>
</dbReference>
<gene>
    <name evidence="10" type="ORF">EOI86_03255</name>
</gene>
<evidence type="ECO:0000259" key="7">
    <source>
        <dbReference type="PROSITE" id="PS50111"/>
    </source>
</evidence>
<dbReference type="Gene3D" id="1.20.58.920">
    <property type="match status" value="2"/>
</dbReference>
<evidence type="ECO:0000256" key="2">
    <source>
        <dbReference type="ARBA" id="ARBA00022519"/>
    </source>
</evidence>
<dbReference type="Pfam" id="PF00672">
    <property type="entry name" value="HAMP"/>
    <property type="match status" value="1"/>
</dbReference>
<evidence type="ECO:0000313" key="10">
    <source>
        <dbReference type="EMBL" id="RVU38323.1"/>
    </source>
</evidence>
<evidence type="ECO:0000259" key="9">
    <source>
        <dbReference type="PROSITE" id="PS50885"/>
    </source>
</evidence>
<dbReference type="RefSeq" id="WP_127763695.1">
    <property type="nucleotide sequence ID" value="NZ_SADE01000001.1"/>
</dbReference>
<keyword evidence="2" id="KW-1003">Cell membrane</keyword>
<dbReference type="PROSITE" id="PS50111">
    <property type="entry name" value="CHEMOTAXIS_TRANSDUC_2"/>
    <property type="match status" value="1"/>
</dbReference>
<evidence type="ECO:0000256" key="6">
    <source>
        <dbReference type="SAM" id="Phobius"/>
    </source>
</evidence>
<dbReference type="CDD" id="cd06225">
    <property type="entry name" value="HAMP"/>
    <property type="match status" value="1"/>
</dbReference>
<dbReference type="InterPro" id="IPR004089">
    <property type="entry name" value="MCPsignal_dom"/>
</dbReference>
<comment type="subcellular location">
    <subcellularLocation>
        <location evidence="1">Cell inner membrane</location>
        <topology evidence="1">Multi-pass membrane protein</topology>
    </subcellularLocation>
</comment>
<proteinExistence type="inferred from homology"/>
<dbReference type="OrthoDB" id="8476854at2"/>
<evidence type="ECO:0000256" key="3">
    <source>
        <dbReference type="ARBA" id="ARBA00023224"/>
    </source>
</evidence>
<evidence type="ECO:0000313" key="11">
    <source>
        <dbReference type="Proteomes" id="UP000287447"/>
    </source>
</evidence>
<organism evidence="10 11">
    <name type="scientific">Hwanghaeella grinnelliae</name>
    <dbReference type="NCBI Taxonomy" id="2500179"/>
    <lineage>
        <taxon>Bacteria</taxon>
        <taxon>Pseudomonadati</taxon>
        <taxon>Pseudomonadota</taxon>
        <taxon>Alphaproteobacteria</taxon>
        <taxon>Rhodospirillales</taxon>
        <taxon>Rhodospirillaceae</taxon>
        <taxon>Hwanghaeella</taxon>
    </lineage>
</organism>
<protein>
    <submittedName>
        <fullName evidence="10">HAMP domain-containing protein</fullName>
    </submittedName>
</protein>
<comment type="caution">
    <text evidence="10">The sequence shown here is derived from an EMBL/GenBank/DDBJ whole genome shotgun (WGS) entry which is preliminary data.</text>
</comment>
<dbReference type="InterPro" id="IPR038188">
    <property type="entry name" value="TorS_sensor_sf"/>
</dbReference>
<comment type="similarity">
    <text evidence="4">Belongs to the methyl-accepting chemotaxis (MCP) protein family.</text>
</comment>
<feature type="domain" description="T-SNARE coiled-coil homology" evidence="8">
    <location>
        <begin position="720"/>
        <end position="782"/>
    </location>
</feature>
<dbReference type="Pfam" id="PF00015">
    <property type="entry name" value="MCPsignal"/>
    <property type="match status" value="1"/>
</dbReference>
<sequence length="824" mass="85867">MVGRIGGLDRIKGRLFLAFGTVTVLTIAAGVVALKGFDTVESSFSSVTERSIPTMETALELARGSAELSAAAPSLSTATSIEDSDNIQAELKGRLSRITELIGRLAALSGNGGGQDQLTGLVDRFGTVISTLHDEVNAGLAAESKLRDATIGVAQVHNTLLEKIAPILAAAQAEVGKGSAGLSLGGVQAVNKLTGEDLPRLTALYELQSGIGQAITMVATGAPDDNRTAISEALAASVAKLTKKHEYPDLAASVEGFVATMGAGNLVALLDREGPMRAQIEEQRAALAKELADAMQQFMIDNSVRGSTLVNTLVKEVGTLLKIEANANRAAGLLSTTANLNDAGQIAELEEALLLAIRQTLFEIGELQNKEFAEELKAVAETFNGLAEGEGGIVQMRQSYLAAKDRAAAALGEAREVSAAFSAAVNDIVEGARAEVRSGNEAIADAFDNSKSLLTVIVAVSVLVALAIAWLYVGRNVGRRLDELTKATRAVADGDLDTEINFTGKDEIAEMGEALLVFKDGLANARLADERAAKEREEAERKRRTEMHKMADEFDAGVGGVVRALASASSDLQVASEKMTGAAENTSQQSAIVASAAGDASNNVNTVRSASEELTASILEISQQVQQSSQIAAQAVQDASDTDNRIQNLARAADKIGEVVALITDIAEQTNLLALNATIEAARAGDAGKGFAVVASEVKSLATQTAKATEEISGQIQNIQSATRDSVQAIQKISETIGRIDSIGSTIASAIEEQGAATQEISRNVDEAAQGTGQVSASIDNVTSAASETGQAAEQIRTSSQELSKQSDVLRAEMNKFLEQVRAG</sequence>
<feature type="domain" description="Methyl-accepting transducer" evidence="7">
    <location>
        <begin position="568"/>
        <end position="804"/>
    </location>
</feature>
<dbReference type="Proteomes" id="UP000287447">
    <property type="component" value="Unassembled WGS sequence"/>
</dbReference>
<keyword evidence="6" id="KW-0812">Transmembrane</keyword>
<keyword evidence="3 5" id="KW-0807">Transducer</keyword>
<dbReference type="GO" id="GO:0007165">
    <property type="term" value="P:signal transduction"/>
    <property type="evidence" value="ECO:0007669"/>
    <property type="project" value="UniProtKB-KW"/>
</dbReference>
<keyword evidence="6" id="KW-1133">Transmembrane helix</keyword>
<dbReference type="SMART" id="SM00283">
    <property type="entry name" value="MA"/>
    <property type="match status" value="1"/>
</dbReference>
<evidence type="ECO:0000256" key="1">
    <source>
        <dbReference type="ARBA" id="ARBA00004429"/>
    </source>
</evidence>
<reference evidence="11" key="1">
    <citation type="submission" date="2019-01" db="EMBL/GenBank/DDBJ databases">
        <title>Gri0909 isolated from a small marine red alga.</title>
        <authorList>
            <person name="Kim J."/>
            <person name="Jeong S.E."/>
            <person name="Jeon C.O."/>
        </authorList>
    </citation>
    <scope>NUCLEOTIDE SEQUENCE [LARGE SCALE GENOMIC DNA]</scope>
    <source>
        <strain evidence="11">Gri0909</strain>
    </source>
</reference>
<dbReference type="SMART" id="SM00304">
    <property type="entry name" value="HAMP"/>
    <property type="match status" value="1"/>
</dbReference>
<dbReference type="GO" id="GO:0005886">
    <property type="term" value="C:plasma membrane"/>
    <property type="evidence" value="ECO:0007669"/>
    <property type="project" value="UniProtKB-SubCell"/>
</dbReference>
<dbReference type="InterPro" id="IPR003660">
    <property type="entry name" value="HAMP_dom"/>
</dbReference>
<keyword evidence="2" id="KW-0997">Cell inner membrane</keyword>
<dbReference type="PROSITE" id="PS50192">
    <property type="entry name" value="T_SNARE"/>
    <property type="match status" value="1"/>
</dbReference>
<dbReference type="PANTHER" id="PTHR32089">
    <property type="entry name" value="METHYL-ACCEPTING CHEMOTAXIS PROTEIN MCPB"/>
    <property type="match status" value="1"/>
</dbReference>
<dbReference type="Gene3D" id="1.10.287.950">
    <property type="entry name" value="Methyl-accepting chemotaxis protein"/>
    <property type="match status" value="1"/>
</dbReference>
<name>A0A3S2Z970_9PROT</name>
<feature type="domain" description="HAMP" evidence="9">
    <location>
        <begin position="475"/>
        <end position="527"/>
    </location>
</feature>
<feature type="transmembrane region" description="Helical" evidence="6">
    <location>
        <begin position="453"/>
        <end position="473"/>
    </location>
</feature>
<dbReference type="EMBL" id="SADE01000001">
    <property type="protein sequence ID" value="RVU38323.1"/>
    <property type="molecule type" value="Genomic_DNA"/>
</dbReference>
<dbReference type="InterPro" id="IPR000727">
    <property type="entry name" value="T_SNARE_dom"/>
</dbReference>
<dbReference type="PROSITE" id="PS50885">
    <property type="entry name" value="HAMP"/>
    <property type="match status" value="1"/>
</dbReference>
<evidence type="ECO:0000256" key="4">
    <source>
        <dbReference type="ARBA" id="ARBA00029447"/>
    </source>
</evidence>
<dbReference type="PANTHER" id="PTHR32089:SF112">
    <property type="entry name" value="LYSOZYME-LIKE PROTEIN-RELATED"/>
    <property type="match status" value="1"/>
</dbReference>
<dbReference type="AlphaFoldDB" id="A0A3S2Z970"/>
<evidence type="ECO:0000256" key="5">
    <source>
        <dbReference type="PROSITE-ProRule" id="PRU00284"/>
    </source>
</evidence>
<keyword evidence="6" id="KW-0472">Membrane</keyword>
<keyword evidence="11" id="KW-1185">Reference proteome</keyword>
<dbReference type="Gene3D" id="6.10.340.10">
    <property type="match status" value="1"/>
</dbReference>
<evidence type="ECO:0000259" key="8">
    <source>
        <dbReference type="PROSITE" id="PS50192"/>
    </source>
</evidence>